<dbReference type="GO" id="GO:0006099">
    <property type="term" value="P:tricarboxylic acid cycle"/>
    <property type="evidence" value="ECO:0007669"/>
    <property type="project" value="InterPro"/>
</dbReference>
<comment type="similarity">
    <text evidence="4">Belongs to the PEPCase type 2 family.</text>
</comment>
<accession>A0A5E4LSX0</accession>
<keyword evidence="2 4" id="KW-0456">Lyase</keyword>
<dbReference type="EC" id="4.1.1.31" evidence="4 5"/>
<dbReference type="EMBL" id="CABMJJ010000009">
    <property type="protein sequence ID" value="VVC03987.1"/>
    <property type="molecule type" value="Genomic_DNA"/>
</dbReference>
<dbReference type="GO" id="GO:0008964">
    <property type="term" value="F:phosphoenolpyruvate carboxylase activity"/>
    <property type="evidence" value="ECO:0007669"/>
    <property type="project" value="UniProtKB-UniRule"/>
</dbReference>
<dbReference type="GO" id="GO:0000287">
    <property type="term" value="F:magnesium ion binding"/>
    <property type="evidence" value="ECO:0007669"/>
    <property type="project" value="UniProtKB-UniRule"/>
</dbReference>
<dbReference type="HAMAP" id="MF_01904">
    <property type="entry name" value="PEPcase_type2"/>
    <property type="match status" value="1"/>
</dbReference>
<sequence length="488" mass="55513">MRTIPRCMSTQHPDNVTTPFFSDSDVLAGEAEVKEAFFVFSQLGCQEQMWDSEGKEADNQVVEKLLSRYLDFFTKQKLGKDFFLTYRVPNPSIEKNQGKILLETLHSIPRAFDVAKAAGLDISPIFEVILPMTTSHLEVKRVKNYYEQIIIGQKETKLGSEKISVKDWVGDFQPETINVIPLMENFDSLLNCDSIVSKYLEGKDYEYQRVFLARSDPALNYGSASAVLLSKIALQKLQKVEEETSTPIMPIIGVGGAPFRGNFNPHNVNNCGDEYPSVQTFTAQSSFKYDHPFREVVNAVDMINHAHRRPPLPIDEKRALELMKKMVKTYESQLKEMADLINGISVFVPGRRARKLHVGLFGYSRSMKGIKMPRAIKFCASFYSLGIPPELLGLSALNDKEFDELHEHYTKIDEDLKDGVKYLNPSNLDKMPTWVKKGVSKVLEWIDFEPDEDYCTISTRVLENYLAGRHTHIGEDIKALAWKRSFLG</sequence>
<organism evidence="6 7">
    <name type="scientific">Candidatus Bilamarchaeum dharawalense</name>
    <dbReference type="NCBI Taxonomy" id="2885759"/>
    <lineage>
        <taxon>Archaea</taxon>
        <taxon>Candidatus Micrarchaeota</taxon>
        <taxon>Candidatus Micrarchaeia</taxon>
        <taxon>Candidatus Anstonellales</taxon>
        <taxon>Candidatus Bilamarchaeaceae</taxon>
        <taxon>Candidatus Bilamarchaeum</taxon>
    </lineage>
</organism>
<gene>
    <name evidence="4 6" type="primary">ppcA</name>
    <name evidence="6" type="ORF">LFW2832_00658</name>
</gene>
<evidence type="ECO:0000313" key="7">
    <source>
        <dbReference type="Proteomes" id="UP000789941"/>
    </source>
</evidence>
<protein>
    <recommendedName>
        <fullName evidence="4 5">Phosphoenolpyruvate carboxylase</fullName>
        <shortName evidence="4">PEPC</shortName>
        <shortName evidence="4">PEPCase</shortName>
        <ecNumber evidence="4 5">4.1.1.31</ecNumber>
    </recommendedName>
</protein>
<dbReference type="InterPro" id="IPR015813">
    <property type="entry name" value="Pyrv/PenolPyrv_kinase-like_dom"/>
</dbReference>
<proteinExistence type="inferred from homology"/>
<dbReference type="AlphaFoldDB" id="A0A5E4LSX0"/>
<name>A0A5E4LSX0_9ARCH</name>
<dbReference type="NCBIfam" id="TIGR02751">
    <property type="entry name" value="PEPCase_arch"/>
    <property type="match status" value="1"/>
</dbReference>
<dbReference type="Pfam" id="PF14010">
    <property type="entry name" value="PEPcase_2"/>
    <property type="match status" value="1"/>
</dbReference>
<dbReference type="Proteomes" id="UP000789941">
    <property type="component" value="Unassembled WGS sequence"/>
</dbReference>
<dbReference type="PIRSF" id="PIRSF006677">
    <property type="entry name" value="UCP006677"/>
    <property type="match status" value="1"/>
</dbReference>
<keyword evidence="1 4" id="KW-0460">Magnesium</keyword>
<evidence type="ECO:0000256" key="4">
    <source>
        <dbReference type="HAMAP-Rule" id="MF_01904"/>
    </source>
</evidence>
<evidence type="ECO:0000256" key="3">
    <source>
        <dbReference type="ARBA" id="ARBA00023300"/>
    </source>
</evidence>
<dbReference type="GO" id="GO:0015977">
    <property type="term" value="P:carbon fixation"/>
    <property type="evidence" value="ECO:0007669"/>
    <property type="project" value="UniProtKB-UniRule"/>
</dbReference>
<dbReference type="InterPro" id="IPR007566">
    <property type="entry name" value="PEP_COase_arc-type"/>
</dbReference>
<dbReference type="SUPFAM" id="SSF51621">
    <property type="entry name" value="Phosphoenolpyruvate/pyruvate domain"/>
    <property type="match status" value="1"/>
</dbReference>
<evidence type="ECO:0000313" key="6">
    <source>
        <dbReference type="EMBL" id="VVC03987.1"/>
    </source>
</evidence>
<evidence type="ECO:0000256" key="1">
    <source>
        <dbReference type="ARBA" id="ARBA00022842"/>
    </source>
</evidence>
<comment type="function">
    <text evidence="4">Catalyzes the irreversible beta-carboxylation of phosphoenolpyruvate (PEP) to form oxaloacetate (OAA), a four-carbon dicarboxylic acid source for the tricarboxylic acid cycle.</text>
</comment>
<dbReference type="GO" id="GO:0006107">
    <property type="term" value="P:oxaloacetate metabolic process"/>
    <property type="evidence" value="ECO:0007669"/>
    <property type="project" value="UniProtKB-UniRule"/>
</dbReference>
<evidence type="ECO:0000256" key="2">
    <source>
        <dbReference type="ARBA" id="ARBA00023239"/>
    </source>
</evidence>
<evidence type="ECO:0000256" key="5">
    <source>
        <dbReference type="NCBIfam" id="TIGR02751"/>
    </source>
</evidence>
<comment type="subunit">
    <text evidence="4">Homotetramer.</text>
</comment>
<comment type="caution">
    <text evidence="6">The sequence shown here is derived from an EMBL/GenBank/DDBJ whole genome shotgun (WGS) entry which is preliminary data.</text>
</comment>
<comment type="catalytic activity">
    <reaction evidence="4">
        <text>oxaloacetate + phosphate = phosphoenolpyruvate + hydrogencarbonate</text>
        <dbReference type="Rhea" id="RHEA:28370"/>
        <dbReference type="ChEBI" id="CHEBI:16452"/>
        <dbReference type="ChEBI" id="CHEBI:17544"/>
        <dbReference type="ChEBI" id="CHEBI:43474"/>
        <dbReference type="ChEBI" id="CHEBI:58702"/>
        <dbReference type="EC" id="4.1.1.31"/>
    </reaction>
</comment>
<keyword evidence="3 4" id="KW-0120">Carbon dioxide fixation</keyword>
<comment type="cofactor">
    <cofactor evidence="4">
        <name>Mg(2+)</name>
        <dbReference type="ChEBI" id="CHEBI:18420"/>
    </cofactor>
</comment>
<reference evidence="6 7" key="1">
    <citation type="submission" date="2019-08" db="EMBL/GenBank/DDBJ databases">
        <authorList>
            <person name="Vazquez-Campos X."/>
        </authorList>
    </citation>
    <scope>NUCLEOTIDE SEQUENCE [LARGE SCALE GENOMIC DNA]</scope>
    <source>
        <strain evidence="6">LFW-283_2</strain>
    </source>
</reference>